<evidence type="ECO:0000313" key="1">
    <source>
        <dbReference type="EMBL" id="CAB3387478.1"/>
    </source>
</evidence>
<dbReference type="SUPFAM" id="SSF140809">
    <property type="entry name" value="Rhabdovirus nucleoprotein-like"/>
    <property type="match status" value="1"/>
</dbReference>
<gene>
    <name evidence="1" type="ORF">CLODIP_2_CD04932</name>
</gene>
<sequence length="141" mass="16032">MPRCLNAGMSRQHGSSKEALFNAKVAGYVIRSKGAIFAPLVFSTSDPYDYTTDVRVRPKKYLSRLNRLRMEAGEDVSDAWVDVSRGNHPRPWIRMLLADDCEIPDFIEENFSEFLSKIGEVRPGTVGDFLVTHRDKLQKIN</sequence>
<proteinExistence type="predicted"/>
<dbReference type="EMBL" id="CADEPI010000580">
    <property type="protein sequence ID" value="CAB3387478.1"/>
    <property type="molecule type" value="Genomic_DNA"/>
</dbReference>
<keyword evidence="2" id="KW-1185">Reference proteome</keyword>
<dbReference type="InterPro" id="IPR035961">
    <property type="entry name" value="Rhabdovirus_nucleoprotein-like"/>
</dbReference>
<dbReference type="Gene3D" id="1.10.3610.10">
    <property type="entry name" value="Nucleoprotein"/>
    <property type="match status" value="1"/>
</dbReference>
<dbReference type="Proteomes" id="UP000494165">
    <property type="component" value="Unassembled WGS sequence"/>
</dbReference>
<evidence type="ECO:0000313" key="2">
    <source>
        <dbReference type="Proteomes" id="UP000494165"/>
    </source>
</evidence>
<dbReference type="AlphaFoldDB" id="A0A8S1E3G5"/>
<accession>A0A8S1E3G5</accession>
<reference evidence="1 2" key="1">
    <citation type="submission" date="2020-04" db="EMBL/GenBank/DDBJ databases">
        <authorList>
            <person name="Alioto T."/>
            <person name="Alioto T."/>
            <person name="Gomez Garrido J."/>
        </authorList>
    </citation>
    <scope>NUCLEOTIDE SEQUENCE [LARGE SCALE GENOMIC DNA]</scope>
</reference>
<comment type="caution">
    <text evidence="1">The sequence shown here is derived from an EMBL/GenBank/DDBJ whole genome shotgun (WGS) entry which is preliminary data.</text>
</comment>
<name>A0A8S1E3G5_9INSE</name>
<dbReference type="InterPro" id="IPR023331">
    <property type="entry name" value="Rhabdovirus_ncapsid_C"/>
</dbReference>
<protein>
    <submittedName>
        <fullName evidence="1">Uncharacterized protein</fullName>
    </submittedName>
</protein>
<organism evidence="1 2">
    <name type="scientific">Cloeon dipterum</name>
    <dbReference type="NCBI Taxonomy" id="197152"/>
    <lineage>
        <taxon>Eukaryota</taxon>
        <taxon>Metazoa</taxon>
        <taxon>Ecdysozoa</taxon>
        <taxon>Arthropoda</taxon>
        <taxon>Hexapoda</taxon>
        <taxon>Insecta</taxon>
        <taxon>Pterygota</taxon>
        <taxon>Palaeoptera</taxon>
        <taxon>Ephemeroptera</taxon>
        <taxon>Pisciforma</taxon>
        <taxon>Baetidae</taxon>
        <taxon>Cloeon</taxon>
    </lineage>
</organism>